<dbReference type="RefSeq" id="WP_183950660.1">
    <property type="nucleotide sequence ID" value="NZ_JACIDH010000002.1"/>
</dbReference>
<name>A0A7W6A795_9SPHN</name>
<evidence type="ECO:0000313" key="1">
    <source>
        <dbReference type="EMBL" id="MBB3878451.1"/>
    </source>
</evidence>
<comment type="caution">
    <text evidence="1">The sequence shown here is derived from an EMBL/GenBank/DDBJ whole genome shotgun (WGS) entry which is preliminary data.</text>
</comment>
<keyword evidence="2" id="KW-1185">Reference proteome</keyword>
<gene>
    <name evidence="1" type="ORF">GGR48_000864</name>
</gene>
<sequence length="222" mass="24695">MIADSMSKAASFIATVDWLDVMRTGASVITACVAYVALQNWRRQDKAKREAEFLDALIEATHAFIVDMAKPVTMVEMARTGMRSHSEDWGTEDEAGAVAHGAIAYINARGEQDSKRLFDALNEARATVIRLRSLGTKGQVFAFDDYVACYQAIVNLAWQFDRMEAFAGMIGSSTWNWRNPDVRSSLDKILTITPDELQGHLTSGNVAVLTFAQATYRALYRR</sequence>
<reference evidence="1 2" key="1">
    <citation type="submission" date="2020-08" db="EMBL/GenBank/DDBJ databases">
        <title>Genomic Encyclopedia of Type Strains, Phase IV (KMG-IV): sequencing the most valuable type-strain genomes for metagenomic binning, comparative biology and taxonomic classification.</title>
        <authorList>
            <person name="Goeker M."/>
        </authorList>
    </citation>
    <scope>NUCLEOTIDE SEQUENCE [LARGE SCALE GENOMIC DNA]</scope>
    <source>
        <strain evidence="1 2">DSM 19512</strain>
    </source>
</reference>
<dbReference type="EMBL" id="JACIDH010000002">
    <property type="protein sequence ID" value="MBB3878451.1"/>
    <property type="molecule type" value="Genomic_DNA"/>
</dbReference>
<dbReference type="AlphaFoldDB" id="A0A7W6A795"/>
<accession>A0A7W6A795</accession>
<organism evidence="1 2">
    <name type="scientific">Sphingomonas pseudosanguinis</name>
    <dbReference type="NCBI Taxonomy" id="413712"/>
    <lineage>
        <taxon>Bacteria</taxon>
        <taxon>Pseudomonadati</taxon>
        <taxon>Pseudomonadota</taxon>
        <taxon>Alphaproteobacteria</taxon>
        <taxon>Sphingomonadales</taxon>
        <taxon>Sphingomonadaceae</taxon>
        <taxon>Sphingomonas</taxon>
    </lineage>
</organism>
<protein>
    <submittedName>
        <fullName evidence="1">Uncharacterized protein</fullName>
    </submittedName>
</protein>
<dbReference type="Proteomes" id="UP000538670">
    <property type="component" value="Unassembled WGS sequence"/>
</dbReference>
<proteinExistence type="predicted"/>
<evidence type="ECO:0000313" key="2">
    <source>
        <dbReference type="Proteomes" id="UP000538670"/>
    </source>
</evidence>